<evidence type="ECO:0000313" key="3">
    <source>
        <dbReference type="Proteomes" id="UP000500857"/>
    </source>
</evidence>
<protein>
    <submittedName>
        <fullName evidence="2">Uncharacterized protein</fullName>
    </submittedName>
</protein>
<evidence type="ECO:0000256" key="1">
    <source>
        <dbReference type="SAM" id="MobiDB-lite"/>
    </source>
</evidence>
<feature type="region of interest" description="Disordered" evidence="1">
    <location>
        <begin position="25"/>
        <end position="47"/>
    </location>
</feature>
<sequence>MCLYFIPVRLAEAIAQLRQGRRGNGKIKEVGRSRSPDRSGCGTDECRDLPPTPAAFETIAPNQKMAKVKRAVKFI</sequence>
<reference evidence="2 3" key="1">
    <citation type="submission" date="2020-04" db="EMBL/GenBank/DDBJ databases">
        <authorList>
            <person name="Basu S."/>
            <person name="Maruthanayagam V."/>
            <person name="Chakraborty S."/>
            <person name="Pramanik A."/>
            <person name="Mukherjee J."/>
            <person name="Brink B."/>
        </authorList>
    </citation>
    <scope>NUCLEOTIDE SEQUENCE [LARGE SCALE GENOMIC DNA]</scope>
    <source>
        <strain evidence="2 3">AP17</strain>
    </source>
</reference>
<dbReference type="AlphaFoldDB" id="A0A6H1TZC2"/>
<accession>A0A6H1TZC2</accession>
<gene>
    <name evidence="2" type="ORF">HCG48_16215</name>
</gene>
<feature type="compositionally biased region" description="Basic and acidic residues" evidence="1">
    <location>
        <begin position="26"/>
        <end position="37"/>
    </location>
</feature>
<keyword evidence="3" id="KW-1185">Reference proteome</keyword>
<name>A0A6H1TZC2_9CYAN</name>
<dbReference type="RefSeq" id="WP_168570082.1">
    <property type="nucleotide sequence ID" value="NZ_CP051167.1"/>
</dbReference>
<proteinExistence type="predicted"/>
<evidence type="ECO:0000313" key="2">
    <source>
        <dbReference type="EMBL" id="QIZ71931.1"/>
    </source>
</evidence>
<dbReference type="Proteomes" id="UP000500857">
    <property type="component" value="Chromosome"/>
</dbReference>
<organism evidence="2 3">
    <name type="scientific">Oxynema aestuarii AP17</name>
    <dbReference type="NCBI Taxonomy" id="2064643"/>
    <lineage>
        <taxon>Bacteria</taxon>
        <taxon>Bacillati</taxon>
        <taxon>Cyanobacteriota</taxon>
        <taxon>Cyanophyceae</taxon>
        <taxon>Oscillatoriophycideae</taxon>
        <taxon>Oscillatoriales</taxon>
        <taxon>Oscillatoriaceae</taxon>
        <taxon>Oxynema</taxon>
        <taxon>Oxynema aestuarii</taxon>
    </lineage>
</organism>
<dbReference type="EMBL" id="CP051167">
    <property type="protein sequence ID" value="QIZ71931.1"/>
    <property type="molecule type" value="Genomic_DNA"/>
</dbReference>
<dbReference type="KEGG" id="oxy:HCG48_16215"/>